<gene>
    <name evidence="1" type="ORF">SDC9_178438</name>
</gene>
<protein>
    <submittedName>
        <fullName evidence="1">Uncharacterized protein</fullName>
    </submittedName>
</protein>
<organism evidence="1">
    <name type="scientific">bioreactor metagenome</name>
    <dbReference type="NCBI Taxonomy" id="1076179"/>
    <lineage>
        <taxon>unclassified sequences</taxon>
        <taxon>metagenomes</taxon>
        <taxon>ecological metagenomes</taxon>
    </lineage>
</organism>
<comment type="caution">
    <text evidence="1">The sequence shown here is derived from an EMBL/GenBank/DDBJ whole genome shotgun (WGS) entry which is preliminary data.</text>
</comment>
<name>A0A645GWB2_9ZZZZ</name>
<dbReference type="AlphaFoldDB" id="A0A645GWB2"/>
<accession>A0A645GWB2</accession>
<evidence type="ECO:0000313" key="1">
    <source>
        <dbReference type="EMBL" id="MPN30967.1"/>
    </source>
</evidence>
<sequence>MHRAAEALVEAVLTTKYLAGKAIEEEVARELLDRRLTLLNSLEYRAVKELLHRFHQVLVA</sequence>
<dbReference type="EMBL" id="VSSQ01082282">
    <property type="protein sequence ID" value="MPN30967.1"/>
    <property type="molecule type" value="Genomic_DNA"/>
</dbReference>
<proteinExistence type="predicted"/>
<reference evidence="1" key="1">
    <citation type="submission" date="2019-08" db="EMBL/GenBank/DDBJ databases">
        <authorList>
            <person name="Kucharzyk K."/>
            <person name="Murdoch R.W."/>
            <person name="Higgins S."/>
            <person name="Loffler F."/>
        </authorList>
    </citation>
    <scope>NUCLEOTIDE SEQUENCE</scope>
</reference>